<dbReference type="InterPro" id="IPR007110">
    <property type="entry name" value="Ig-like_dom"/>
</dbReference>
<feature type="non-terminal residue" evidence="2">
    <location>
        <position position="299"/>
    </location>
</feature>
<organism evidence="2 3">
    <name type="scientific">Diploptera punctata</name>
    <name type="common">Pacific beetle cockroach</name>
    <dbReference type="NCBI Taxonomy" id="6984"/>
    <lineage>
        <taxon>Eukaryota</taxon>
        <taxon>Metazoa</taxon>
        <taxon>Ecdysozoa</taxon>
        <taxon>Arthropoda</taxon>
        <taxon>Hexapoda</taxon>
        <taxon>Insecta</taxon>
        <taxon>Pterygota</taxon>
        <taxon>Neoptera</taxon>
        <taxon>Polyneoptera</taxon>
        <taxon>Dictyoptera</taxon>
        <taxon>Blattodea</taxon>
        <taxon>Blaberoidea</taxon>
        <taxon>Blaberidae</taxon>
        <taxon>Diplopterinae</taxon>
        <taxon>Diploptera</taxon>
    </lineage>
</organism>
<dbReference type="PROSITE" id="PS50835">
    <property type="entry name" value="IG_LIKE"/>
    <property type="match status" value="2"/>
</dbReference>
<keyword evidence="3" id="KW-1185">Reference proteome</keyword>
<dbReference type="Pfam" id="PF07686">
    <property type="entry name" value="V-set"/>
    <property type="match status" value="1"/>
</dbReference>
<dbReference type="InterPro" id="IPR013106">
    <property type="entry name" value="Ig_V-set"/>
</dbReference>
<dbReference type="InterPro" id="IPR036179">
    <property type="entry name" value="Ig-like_dom_sf"/>
</dbReference>
<reference evidence="2" key="2">
    <citation type="submission" date="2023-05" db="EMBL/GenBank/DDBJ databases">
        <authorList>
            <person name="Fouks B."/>
        </authorList>
    </citation>
    <scope>NUCLEOTIDE SEQUENCE</scope>
    <source>
        <strain evidence="2">Stay&amp;Tobe</strain>
        <tissue evidence="2">Testes</tissue>
    </source>
</reference>
<dbReference type="PANTHER" id="PTHR23279">
    <property type="entry name" value="DEFECTIVE PROBOSCIS EXTENSION RESPONSE DPR -RELATED"/>
    <property type="match status" value="1"/>
</dbReference>
<dbReference type="SMART" id="SM00408">
    <property type="entry name" value="IGc2"/>
    <property type="match status" value="2"/>
</dbReference>
<feature type="domain" description="Ig-like" evidence="1">
    <location>
        <begin position="53"/>
        <end position="154"/>
    </location>
</feature>
<dbReference type="Proteomes" id="UP001233999">
    <property type="component" value="Unassembled WGS sequence"/>
</dbReference>
<feature type="domain" description="Ig-like" evidence="1">
    <location>
        <begin position="163"/>
        <end position="261"/>
    </location>
</feature>
<dbReference type="AlphaFoldDB" id="A0AAD8ABK4"/>
<feature type="non-terminal residue" evidence="2">
    <location>
        <position position="1"/>
    </location>
</feature>
<evidence type="ECO:0000313" key="2">
    <source>
        <dbReference type="EMBL" id="KAJ9596090.1"/>
    </source>
</evidence>
<dbReference type="SUPFAM" id="SSF48726">
    <property type="entry name" value="Immunoglobulin"/>
    <property type="match status" value="2"/>
</dbReference>
<dbReference type="InterPro" id="IPR037448">
    <property type="entry name" value="Zig-8"/>
</dbReference>
<dbReference type="FunFam" id="2.60.40.10:FF:001606">
    <property type="entry name" value="uncharacterized protein LOC108091111"/>
    <property type="match status" value="1"/>
</dbReference>
<dbReference type="GO" id="GO:0032589">
    <property type="term" value="C:neuron projection membrane"/>
    <property type="evidence" value="ECO:0007669"/>
    <property type="project" value="TreeGrafter"/>
</dbReference>
<dbReference type="EMBL" id="JASPKZ010002295">
    <property type="protein sequence ID" value="KAJ9596090.1"/>
    <property type="molecule type" value="Genomic_DNA"/>
</dbReference>
<proteinExistence type="predicted"/>
<dbReference type="InterPro" id="IPR013783">
    <property type="entry name" value="Ig-like_fold"/>
</dbReference>
<sequence length="299" mass="33624">NMMELEQLSVTMSITTDDGTMSQQKTEAPMLGHIFDAHSSLNKHYHHDHKWGPHFEEMELGANATNITVQAGRTANLDCRISLLQDKTVSWVRRKNGQGDLQLLTVGLHTYSGDSRYNVEFQYPNNWRLQIKFTNKKDEGTYECQISTHPPKVTQIHLHINAPEVLIVDEKGFPVQYKYYKAESTLQLSCIVRHITMTSSIVSWLHGNQMLNYDTTRGGISVKTNLMEEGANSSLSVAHVNKVDSGNYTCSISQQEFATVTVHVLNGESLAELHDGSCGTLTILEDTLLHVCCLLAWIF</sequence>
<dbReference type="Gene3D" id="2.60.40.10">
    <property type="entry name" value="Immunoglobulins"/>
    <property type="match status" value="2"/>
</dbReference>
<dbReference type="InterPro" id="IPR013098">
    <property type="entry name" value="Ig_I-set"/>
</dbReference>
<accession>A0AAD8ABK4</accession>
<dbReference type="InterPro" id="IPR003598">
    <property type="entry name" value="Ig_sub2"/>
</dbReference>
<gene>
    <name evidence="2" type="ORF">L9F63_012719</name>
</gene>
<protein>
    <recommendedName>
        <fullName evidence="1">Ig-like domain-containing protein</fullName>
    </recommendedName>
</protein>
<dbReference type="GO" id="GO:0050808">
    <property type="term" value="P:synapse organization"/>
    <property type="evidence" value="ECO:0007669"/>
    <property type="project" value="TreeGrafter"/>
</dbReference>
<reference evidence="2" key="1">
    <citation type="journal article" date="2023" name="IScience">
        <title>Live-bearing cockroach genome reveals convergent evolutionary mechanisms linked to viviparity in insects and beyond.</title>
        <authorList>
            <person name="Fouks B."/>
            <person name="Harrison M.C."/>
            <person name="Mikhailova A.A."/>
            <person name="Marchal E."/>
            <person name="English S."/>
            <person name="Carruthers M."/>
            <person name="Jennings E.C."/>
            <person name="Chiamaka E.L."/>
            <person name="Frigard R.A."/>
            <person name="Pippel M."/>
            <person name="Attardo G.M."/>
            <person name="Benoit J.B."/>
            <person name="Bornberg-Bauer E."/>
            <person name="Tobe S.S."/>
        </authorList>
    </citation>
    <scope>NUCLEOTIDE SEQUENCE</scope>
    <source>
        <strain evidence="2">Stay&amp;Tobe</strain>
    </source>
</reference>
<dbReference type="SMART" id="SM00409">
    <property type="entry name" value="IG"/>
    <property type="match status" value="2"/>
</dbReference>
<dbReference type="Pfam" id="PF07679">
    <property type="entry name" value="I-set"/>
    <property type="match status" value="1"/>
</dbReference>
<dbReference type="PANTHER" id="PTHR23279:SF12">
    <property type="entry name" value="DEFECTIVE PROBOSCIS EXTENSION RESPONSE 14, ISOFORM A-RELATED"/>
    <property type="match status" value="1"/>
</dbReference>
<evidence type="ECO:0000259" key="1">
    <source>
        <dbReference type="PROSITE" id="PS50835"/>
    </source>
</evidence>
<evidence type="ECO:0000313" key="3">
    <source>
        <dbReference type="Proteomes" id="UP001233999"/>
    </source>
</evidence>
<name>A0AAD8ABK4_DIPPU</name>
<comment type="caution">
    <text evidence="2">The sequence shown here is derived from an EMBL/GenBank/DDBJ whole genome shotgun (WGS) entry which is preliminary data.</text>
</comment>
<dbReference type="InterPro" id="IPR003599">
    <property type="entry name" value="Ig_sub"/>
</dbReference>